<gene>
    <name evidence="2" type="ORF">XENOCAPTIV_024840</name>
</gene>
<evidence type="ECO:0000313" key="2">
    <source>
        <dbReference type="EMBL" id="MEQ2193152.1"/>
    </source>
</evidence>
<organism evidence="2 3">
    <name type="scientific">Xenoophorus captivus</name>
    <dbReference type="NCBI Taxonomy" id="1517983"/>
    <lineage>
        <taxon>Eukaryota</taxon>
        <taxon>Metazoa</taxon>
        <taxon>Chordata</taxon>
        <taxon>Craniata</taxon>
        <taxon>Vertebrata</taxon>
        <taxon>Euteleostomi</taxon>
        <taxon>Actinopterygii</taxon>
        <taxon>Neopterygii</taxon>
        <taxon>Teleostei</taxon>
        <taxon>Neoteleostei</taxon>
        <taxon>Acanthomorphata</taxon>
        <taxon>Ovalentaria</taxon>
        <taxon>Atherinomorphae</taxon>
        <taxon>Cyprinodontiformes</taxon>
        <taxon>Goodeidae</taxon>
        <taxon>Xenoophorus</taxon>
    </lineage>
</organism>
<feature type="compositionally biased region" description="Polar residues" evidence="1">
    <location>
        <begin position="73"/>
        <end position="84"/>
    </location>
</feature>
<evidence type="ECO:0000256" key="1">
    <source>
        <dbReference type="SAM" id="MobiDB-lite"/>
    </source>
</evidence>
<keyword evidence="3" id="KW-1185">Reference proteome</keyword>
<protein>
    <submittedName>
        <fullName evidence="2">Uncharacterized protein</fullName>
    </submittedName>
</protein>
<feature type="compositionally biased region" description="Low complexity" evidence="1">
    <location>
        <begin position="85"/>
        <end position="103"/>
    </location>
</feature>
<reference evidence="2 3" key="1">
    <citation type="submission" date="2021-06" db="EMBL/GenBank/DDBJ databases">
        <authorList>
            <person name="Palmer J.M."/>
        </authorList>
    </citation>
    <scope>NUCLEOTIDE SEQUENCE [LARGE SCALE GENOMIC DNA]</scope>
    <source>
        <strain evidence="2 3">XC_2019</strain>
        <tissue evidence="2">Muscle</tissue>
    </source>
</reference>
<comment type="caution">
    <text evidence="2">The sequence shown here is derived from an EMBL/GenBank/DDBJ whole genome shotgun (WGS) entry which is preliminary data.</text>
</comment>
<dbReference type="Proteomes" id="UP001434883">
    <property type="component" value="Unassembled WGS sequence"/>
</dbReference>
<dbReference type="EMBL" id="JAHRIN010005890">
    <property type="protein sequence ID" value="MEQ2193152.1"/>
    <property type="molecule type" value="Genomic_DNA"/>
</dbReference>
<evidence type="ECO:0000313" key="3">
    <source>
        <dbReference type="Proteomes" id="UP001434883"/>
    </source>
</evidence>
<accession>A0ABV0QCC1</accession>
<sequence length="130" mass="14629">MFDCLDLELFSSIMEYCNRFKGIVEQWLNEPDELLQNENPQEPTFVVADEINYEFQVPKLAVSSEKMEVLQSNINPSESVSNVESRASASHKSASGGKSSASSTTYVRLKAEADLAALMVRQKLLKERHQ</sequence>
<proteinExistence type="predicted"/>
<name>A0ABV0QCC1_9TELE</name>
<feature type="region of interest" description="Disordered" evidence="1">
    <location>
        <begin position="73"/>
        <end position="104"/>
    </location>
</feature>